<dbReference type="InterPro" id="IPR006086">
    <property type="entry name" value="XPG-I_dom"/>
</dbReference>
<sequence length="526" mass="58967">MQSRGVVDAVWTEDSDAFMFGTTLLIRFCYIKKPKVKKSGRNENWVNEPDETTRRIDIDNIIVYRAGKIQEKFPGLTRDGLVLFAVLKGGDYSKNGKSLTNCGVLSALKIANAKEGFGKDLCNASNTDFPAWRNRVREYLRKFNIWIDVPDTFPDPRIVRLYNEPLVSSEKIMSDIEKFWDPSFDEMELQKLIAPRFNFWVAEYIRDVIPILLVRSLASTQPGQEASNNCYKLHVKTKNKAPALQKNVEVLLSAVTFMDIPAWKAEFTKVSQGEEIAPVDEMVGCKDLLSCIIDHGTKKALSPATPSSKHDGNMVSPEMMSKDKKRAGSSIVPNKTFSSPQEQPPSKRVKSIPYQSSGSIPAAALMEPASPHTEITNQPRKISSPTNENPMRDKPEVIRNRMSPEQRRESQFEKRSRQGDVKKSSGLTIDLTLDDSDEENQSPVTSAQTHASTSSSSQRSSTNTIREARLRYFGSNMRKPASISIVQQSSFGASPNGYRESQFSPLAKKPLPQGMKEEDFDGFFSD</sequence>
<dbReference type="OrthoDB" id="2959108at2759"/>
<dbReference type="AlphaFoldDB" id="A0A9X0DGX0"/>
<keyword evidence="4" id="KW-1185">Reference proteome</keyword>
<dbReference type="EMBL" id="JAPEIS010000013">
    <property type="protein sequence ID" value="KAJ8060348.1"/>
    <property type="molecule type" value="Genomic_DNA"/>
</dbReference>
<feature type="compositionally biased region" description="Low complexity" evidence="1">
    <location>
        <begin position="445"/>
        <end position="464"/>
    </location>
</feature>
<evidence type="ECO:0000313" key="3">
    <source>
        <dbReference type="EMBL" id="KAJ8060348.1"/>
    </source>
</evidence>
<dbReference type="SUPFAM" id="SSF47807">
    <property type="entry name" value="5' to 3' exonuclease, C-terminal subdomain"/>
    <property type="match status" value="1"/>
</dbReference>
<dbReference type="InterPro" id="IPR029060">
    <property type="entry name" value="PIN-like_dom_sf"/>
</dbReference>
<dbReference type="Gene3D" id="3.40.50.1010">
    <property type="entry name" value="5'-nuclease"/>
    <property type="match status" value="1"/>
</dbReference>
<dbReference type="Pfam" id="PF00867">
    <property type="entry name" value="XPG_I"/>
    <property type="match status" value="1"/>
</dbReference>
<feature type="compositionally biased region" description="Polar residues" evidence="1">
    <location>
        <begin position="491"/>
        <end position="504"/>
    </location>
</feature>
<accession>A0A9X0DGX0</accession>
<organism evidence="3 4">
    <name type="scientific">Sclerotinia nivalis</name>
    <dbReference type="NCBI Taxonomy" id="352851"/>
    <lineage>
        <taxon>Eukaryota</taxon>
        <taxon>Fungi</taxon>
        <taxon>Dikarya</taxon>
        <taxon>Ascomycota</taxon>
        <taxon>Pezizomycotina</taxon>
        <taxon>Leotiomycetes</taxon>
        <taxon>Helotiales</taxon>
        <taxon>Sclerotiniaceae</taxon>
        <taxon>Sclerotinia</taxon>
    </lineage>
</organism>
<feature type="region of interest" description="Disordered" evidence="1">
    <location>
        <begin position="371"/>
        <end position="469"/>
    </location>
</feature>
<feature type="region of interest" description="Disordered" evidence="1">
    <location>
        <begin position="491"/>
        <end position="526"/>
    </location>
</feature>
<gene>
    <name evidence="3" type="ORF">OCU04_010680</name>
</gene>
<proteinExistence type="predicted"/>
<protein>
    <recommendedName>
        <fullName evidence="2">XPG-I domain-containing protein</fullName>
    </recommendedName>
</protein>
<feature type="region of interest" description="Disordered" evidence="1">
    <location>
        <begin position="299"/>
        <end position="355"/>
    </location>
</feature>
<feature type="compositionally biased region" description="Basic and acidic residues" evidence="1">
    <location>
        <begin position="390"/>
        <end position="423"/>
    </location>
</feature>
<comment type="caution">
    <text evidence="3">The sequence shown here is derived from an EMBL/GenBank/DDBJ whole genome shotgun (WGS) entry which is preliminary data.</text>
</comment>
<dbReference type="GO" id="GO:0006281">
    <property type="term" value="P:DNA repair"/>
    <property type="evidence" value="ECO:0007669"/>
    <property type="project" value="UniProtKB-ARBA"/>
</dbReference>
<dbReference type="GO" id="GO:0017108">
    <property type="term" value="F:5'-flap endonuclease activity"/>
    <property type="evidence" value="ECO:0007669"/>
    <property type="project" value="TreeGrafter"/>
</dbReference>
<feature type="compositionally biased region" description="Polar residues" evidence="1">
    <location>
        <begin position="373"/>
        <end position="389"/>
    </location>
</feature>
<name>A0A9X0DGX0_9HELO</name>
<dbReference type="PANTHER" id="PTHR11081">
    <property type="entry name" value="FLAP ENDONUCLEASE FAMILY MEMBER"/>
    <property type="match status" value="1"/>
</dbReference>
<dbReference type="PANTHER" id="PTHR11081:SF62">
    <property type="entry name" value="XPG-I DOMAIN-CONTAINING PROTEIN"/>
    <property type="match status" value="1"/>
</dbReference>
<reference evidence="3" key="1">
    <citation type="submission" date="2022-11" db="EMBL/GenBank/DDBJ databases">
        <title>Genome Resource of Sclerotinia nivalis Strain SnTB1, a Plant Pathogen Isolated from American Ginseng.</title>
        <authorList>
            <person name="Fan S."/>
        </authorList>
    </citation>
    <scope>NUCLEOTIDE SEQUENCE</scope>
    <source>
        <strain evidence="3">SnTB1</strain>
    </source>
</reference>
<dbReference type="SUPFAM" id="SSF88723">
    <property type="entry name" value="PIN domain-like"/>
    <property type="match status" value="1"/>
</dbReference>
<feature type="domain" description="XPG-I" evidence="2">
    <location>
        <begin position="1"/>
        <end position="91"/>
    </location>
</feature>
<evidence type="ECO:0000259" key="2">
    <source>
        <dbReference type="Pfam" id="PF00867"/>
    </source>
</evidence>
<evidence type="ECO:0000313" key="4">
    <source>
        <dbReference type="Proteomes" id="UP001152300"/>
    </source>
</evidence>
<evidence type="ECO:0000256" key="1">
    <source>
        <dbReference type="SAM" id="MobiDB-lite"/>
    </source>
</evidence>
<dbReference type="Proteomes" id="UP001152300">
    <property type="component" value="Unassembled WGS sequence"/>
</dbReference>
<feature type="compositionally biased region" description="Polar residues" evidence="1">
    <location>
        <begin position="331"/>
        <end position="341"/>
    </location>
</feature>
<dbReference type="InterPro" id="IPR036279">
    <property type="entry name" value="5-3_exonuclease_C_sf"/>
</dbReference>
<dbReference type="InterPro" id="IPR006084">
    <property type="entry name" value="XPG/Rad2"/>
</dbReference>